<dbReference type="AlphaFoldDB" id="A0A8S4QVM0"/>
<dbReference type="PANTHER" id="PTHR36688">
    <property type="entry name" value="ENDO/EXONUCLEASE/PHOSPHATASE DOMAIN-CONTAINING PROTEIN"/>
    <property type="match status" value="1"/>
</dbReference>
<organism evidence="2 3">
    <name type="scientific">Pararge aegeria aegeria</name>
    <dbReference type="NCBI Taxonomy" id="348720"/>
    <lineage>
        <taxon>Eukaryota</taxon>
        <taxon>Metazoa</taxon>
        <taxon>Ecdysozoa</taxon>
        <taxon>Arthropoda</taxon>
        <taxon>Hexapoda</taxon>
        <taxon>Insecta</taxon>
        <taxon>Pterygota</taxon>
        <taxon>Neoptera</taxon>
        <taxon>Endopterygota</taxon>
        <taxon>Lepidoptera</taxon>
        <taxon>Glossata</taxon>
        <taxon>Ditrysia</taxon>
        <taxon>Papilionoidea</taxon>
        <taxon>Nymphalidae</taxon>
        <taxon>Satyrinae</taxon>
        <taxon>Satyrini</taxon>
        <taxon>Parargina</taxon>
        <taxon>Pararge</taxon>
    </lineage>
</organism>
<keyword evidence="3" id="KW-1185">Reference proteome</keyword>
<dbReference type="OrthoDB" id="7382669at2759"/>
<dbReference type="Proteomes" id="UP000838756">
    <property type="component" value="Unassembled WGS sequence"/>
</dbReference>
<dbReference type="PANTHER" id="PTHR36688:SF1">
    <property type="entry name" value="ENDONUCLEASE_EXONUCLEASE_PHOSPHATASE DOMAIN-CONTAINING PROTEIN"/>
    <property type="match status" value="1"/>
</dbReference>
<sequence>MGSYLKSRSVTAFADDLLLISTGVEGTVVETEVNQALEIITNWGRLNKLNFAPQKTQTMLFTKKMKFHTPRLNMNGQPLLYCESMKILGLTLDRNLSFMKHIAQVSKRAVNLYKLISRTARAKFPTFPYPGYYPYHIRGSGGANHPVCSQCMGR</sequence>
<dbReference type="EMBL" id="CAKXAJ010020956">
    <property type="protein sequence ID" value="CAH2225558.1"/>
    <property type="molecule type" value="Genomic_DNA"/>
</dbReference>
<feature type="domain" description="Reverse transcriptase" evidence="1">
    <location>
        <begin position="1"/>
        <end position="92"/>
    </location>
</feature>
<reference evidence="2" key="1">
    <citation type="submission" date="2022-03" db="EMBL/GenBank/DDBJ databases">
        <authorList>
            <person name="Lindestad O."/>
        </authorList>
    </citation>
    <scope>NUCLEOTIDE SEQUENCE</scope>
</reference>
<comment type="caution">
    <text evidence="2">The sequence shown here is derived from an EMBL/GenBank/DDBJ whole genome shotgun (WGS) entry which is preliminary data.</text>
</comment>
<name>A0A8S4QVM0_9NEOP</name>
<proteinExistence type="predicted"/>
<evidence type="ECO:0000313" key="3">
    <source>
        <dbReference type="Proteomes" id="UP000838756"/>
    </source>
</evidence>
<gene>
    <name evidence="2" type="primary">jg21329</name>
    <name evidence="2" type="ORF">PAEG_LOCUS6973</name>
</gene>
<accession>A0A8S4QVM0</accession>
<evidence type="ECO:0000313" key="2">
    <source>
        <dbReference type="EMBL" id="CAH2225558.1"/>
    </source>
</evidence>
<dbReference type="InterPro" id="IPR052560">
    <property type="entry name" value="RdDP_mobile_element"/>
</dbReference>
<evidence type="ECO:0000259" key="1">
    <source>
        <dbReference type="PROSITE" id="PS50878"/>
    </source>
</evidence>
<protein>
    <submittedName>
        <fullName evidence="2">Jg21329 protein</fullName>
    </submittedName>
</protein>
<dbReference type="PROSITE" id="PS50878">
    <property type="entry name" value="RT_POL"/>
    <property type="match status" value="1"/>
</dbReference>
<dbReference type="InterPro" id="IPR000477">
    <property type="entry name" value="RT_dom"/>
</dbReference>